<sequence length="316" mass="35643">MQTPLISTIIPVFNRESMLQRSVHSVLSQTYRNIEVIIVNDGSTDQTARVADALASSHPNVVRVIHKANAGPGLAREAGRLRAKGDFIQYLDSDDWLLPNKFKDQIDALNKNPQADIIYGVTQLVDEHGRILKEPSKDTGVRRTHLFPALLVDRWWHTSTPIYSKRISDLAGEWCAKRPEDWDLEARMAAYNPQLAYVDKPVSCHLEHNNPGRVSRGKLETYLVDEAWFLPRLYASAVQAGVSKSEPEMLHFSKWAFMRARHLGAMGRVDLAMQLFELSMDAAVSPSGYQRITKAVLPVVGWKWIGRLGQMAEKFA</sequence>
<dbReference type="Gene3D" id="3.90.550.10">
    <property type="entry name" value="Spore Coat Polysaccharide Biosynthesis Protein SpsA, Chain A"/>
    <property type="match status" value="1"/>
</dbReference>
<comment type="caution">
    <text evidence="2">The sequence shown here is derived from an EMBL/GenBank/DDBJ whole genome shotgun (WGS) entry which is preliminary data.</text>
</comment>
<dbReference type="AlphaFoldDB" id="A0A918RRM5"/>
<reference evidence="2" key="1">
    <citation type="journal article" date="2014" name="Int. J. Syst. Evol. Microbiol.">
        <title>Complete genome sequence of Corynebacterium casei LMG S-19264T (=DSM 44701T), isolated from a smear-ripened cheese.</title>
        <authorList>
            <consortium name="US DOE Joint Genome Institute (JGI-PGF)"/>
            <person name="Walter F."/>
            <person name="Albersmeier A."/>
            <person name="Kalinowski J."/>
            <person name="Ruckert C."/>
        </authorList>
    </citation>
    <scope>NUCLEOTIDE SEQUENCE</scope>
    <source>
        <strain evidence="2">KCTC 12711</strain>
    </source>
</reference>
<dbReference type="PANTHER" id="PTHR43685">
    <property type="entry name" value="GLYCOSYLTRANSFERASE"/>
    <property type="match status" value="1"/>
</dbReference>
<proteinExistence type="predicted"/>
<organism evidence="2 3">
    <name type="scientific">Arenicella chitinivorans</name>
    <dbReference type="NCBI Taxonomy" id="1329800"/>
    <lineage>
        <taxon>Bacteria</taxon>
        <taxon>Pseudomonadati</taxon>
        <taxon>Pseudomonadota</taxon>
        <taxon>Gammaproteobacteria</taxon>
        <taxon>Arenicellales</taxon>
        <taxon>Arenicellaceae</taxon>
        <taxon>Arenicella</taxon>
    </lineage>
</organism>
<dbReference type="RefSeq" id="WP_189399958.1">
    <property type="nucleotide sequence ID" value="NZ_BMXA01000002.1"/>
</dbReference>
<name>A0A918RRM5_9GAMM</name>
<feature type="domain" description="Glycosyltransferase 2-like" evidence="1">
    <location>
        <begin position="7"/>
        <end position="123"/>
    </location>
</feature>
<dbReference type="Proteomes" id="UP000614811">
    <property type="component" value="Unassembled WGS sequence"/>
</dbReference>
<accession>A0A918RRM5</accession>
<reference evidence="2" key="2">
    <citation type="submission" date="2020-09" db="EMBL/GenBank/DDBJ databases">
        <authorList>
            <person name="Sun Q."/>
            <person name="Kim S."/>
        </authorList>
    </citation>
    <scope>NUCLEOTIDE SEQUENCE</scope>
    <source>
        <strain evidence="2">KCTC 12711</strain>
    </source>
</reference>
<evidence type="ECO:0000313" key="2">
    <source>
        <dbReference type="EMBL" id="GHA08366.1"/>
    </source>
</evidence>
<dbReference type="InterPro" id="IPR029044">
    <property type="entry name" value="Nucleotide-diphossugar_trans"/>
</dbReference>
<protein>
    <recommendedName>
        <fullName evidence="1">Glycosyltransferase 2-like domain-containing protein</fullName>
    </recommendedName>
</protein>
<dbReference type="InterPro" id="IPR001173">
    <property type="entry name" value="Glyco_trans_2-like"/>
</dbReference>
<dbReference type="EMBL" id="BMXA01000002">
    <property type="protein sequence ID" value="GHA08366.1"/>
    <property type="molecule type" value="Genomic_DNA"/>
</dbReference>
<dbReference type="PANTHER" id="PTHR43685:SF11">
    <property type="entry name" value="GLYCOSYLTRANSFERASE TAGX-RELATED"/>
    <property type="match status" value="1"/>
</dbReference>
<keyword evidence="3" id="KW-1185">Reference proteome</keyword>
<evidence type="ECO:0000259" key="1">
    <source>
        <dbReference type="Pfam" id="PF00535"/>
    </source>
</evidence>
<gene>
    <name evidence="2" type="ORF">GCM10008090_17780</name>
</gene>
<dbReference type="CDD" id="cd00761">
    <property type="entry name" value="Glyco_tranf_GTA_type"/>
    <property type="match status" value="1"/>
</dbReference>
<dbReference type="InterPro" id="IPR050834">
    <property type="entry name" value="Glycosyltransf_2"/>
</dbReference>
<evidence type="ECO:0000313" key="3">
    <source>
        <dbReference type="Proteomes" id="UP000614811"/>
    </source>
</evidence>
<dbReference type="Pfam" id="PF00535">
    <property type="entry name" value="Glycos_transf_2"/>
    <property type="match status" value="1"/>
</dbReference>
<dbReference type="SUPFAM" id="SSF53448">
    <property type="entry name" value="Nucleotide-diphospho-sugar transferases"/>
    <property type="match status" value="1"/>
</dbReference>